<evidence type="ECO:0000256" key="1">
    <source>
        <dbReference type="ARBA" id="ARBA00023172"/>
    </source>
</evidence>
<proteinExistence type="predicted"/>
<dbReference type="EMBL" id="MTBP01000001">
    <property type="protein sequence ID" value="POM27307.1"/>
    <property type="molecule type" value="Genomic_DNA"/>
</dbReference>
<sequence length="374" mass="40823">MLDSLRGDEFASRTAAQAGQVRLGPLIRVAGQIPRGPKGPSSRHRDVLLSVQVDRSADGCLTSHYKWSATLDPETSEKIDGYRPPDAGPEWEQVGDTAQAVVAAVAPMTDYDVELLLHATGKLAVWAMRRGIPCDPEVWLRHETIDEFMLTGCPDLAPGSVRTYRACLRQIRAGLTWAQRGESEPPPLRAPRRTTPPYEPGELAALRDWAAHLPRRARLDAQAMLAMAAGCGLAPGELTTVQGPHVQVLKQGTVKIVSPGLQRLVVARAGWEEQLAEAAATAGDHYLFRPGRKTVHSKNLIGSWCHRHNPTGDLPAMSARRLRTTWIVELLSARIDSEVVAKAAGVSTSALGRYQQFVPPLDEKTATRLLRGHR</sequence>
<keyword evidence="1" id="KW-0233">DNA recombination</keyword>
<dbReference type="InterPro" id="IPR013762">
    <property type="entry name" value="Integrase-like_cat_sf"/>
</dbReference>
<evidence type="ECO:0000313" key="3">
    <source>
        <dbReference type="Proteomes" id="UP000242367"/>
    </source>
</evidence>
<dbReference type="AlphaFoldDB" id="A0A2P4UQH9"/>
<dbReference type="Gene3D" id="1.10.443.10">
    <property type="entry name" value="Intergrase catalytic core"/>
    <property type="match status" value="1"/>
</dbReference>
<protein>
    <recommendedName>
        <fullName evidence="4">Tyr recombinase domain-containing protein</fullName>
    </recommendedName>
</protein>
<evidence type="ECO:0008006" key="4">
    <source>
        <dbReference type="Google" id="ProtNLM"/>
    </source>
</evidence>
<dbReference type="Proteomes" id="UP000242367">
    <property type="component" value="Unassembled WGS sequence"/>
</dbReference>
<keyword evidence="3" id="KW-1185">Reference proteome</keyword>
<dbReference type="SUPFAM" id="SSF56349">
    <property type="entry name" value="DNA breaking-rejoining enzymes"/>
    <property type="match status" value="1"/>
</dbReference>
<dbReference type="GO" id="GO:0015074">
    <property type="term" value="P:DNA integration"/>
    <property type="evidence" value="ECO:0007669"/>
    <property type="project" value="InterPro"/>
</dbReference>
<dbReference type="GO" id="GO:0003677">
    <property type="term" value="F:DNA binding"/>
    <property type="evidence" value="ECO:0007669"/>
    <property type="project" value="InterPro"/>
</dbReference>
<dbReference type="InterPro" id="IPR011010">
    <property type="entry name" value="DNA_brk_join_enz"/>
</dbReference>
<gene>
    <name evidence="2" type="ORF">BTM25_17200</name>
</gene>
<organism evidence="2 3">
    <name type="scientific">Actinomadura rubteroloni</name>
    <dbReference type="NCBI Taxonomy" id="1926885"/>
    <lineage>
        <taxon>Bacteria</taxon>
        <taxon>Bacillati</taxon>
        <taxon>Actinomycetota</taxon>
        <taxon>Actinomycetes</taxon>
        <taxon>Streptosporangiales</taxon>
        <taxon>Thermomonosporaceae</taxon>
        <taxon>Actinomadura</taxon>
    </lineage>
</organism>
<evidence type="ECO:0000313" key="2">
    <source>
        <dbReference type="EMBL" id="POM27307.1"/>
    </source>
</evidence>
<comment type="caution">
    <text evidence="2">The sequence shown here is derived from an EMBL/GenBank/DDBJ whole genome shotgun (WGS) entry which is preliminary data.</text>
</comment>
<name>A0A2P4UQH9_9ACTN</name>
<reference evidence="2 3" key="1">
    <citation type="journal article" date="2017" name="Chemistry">
        <title>Isolation, Biosynthesis and Chemical Modifications of Rubterolones A-F: Rare Tropolone Alkaloids from Actinomadura sp. 5-2.</title>
        <authorList>
            <person name="Guo H."/>
            <person name="Benndorf R."/>
            <person name="Leichnitz D."/>
            <person name="Klassen J.L."/>
            <person name="Vollmers J."/>
            <person name="Gorls H."/>
            <person name="Steinacker M."/>
            <person name="Weigel C."/>
            <person name="Dahse H.M."/>
            <person name="Kaster A.K."/>
            <person name="de Beer Z.W."/>
            <person name="Poulsen M."/>
            <person name="Beemelmanns C."/>
        </authorList>
    </citation>
    <scope>NUCLEOTIDE SEQUENCE [LARGE SCALE GENOMIC DNA]</scope>
    <source>
        <strain evidence="2 3">5-2</strain>
    </source>
</reference>
<accession>A0A2P4UQH9</accession>
<dbReference type="GO" id="GO:0006310">
    <property type="term" value="P:DNA recombination"/>
    <property type="evidence" value="ECO:0007669"/>
    <property type="project" value="UniProtKB-KW"/>
</dbReference>